<comment type="caution">
    <text evidence="2">The sequence shown here is derived from an EMBL/GenBank/DDBJ whole genome shotgun (WGS) entry which is preliminary data.</text>
</comment>
<accession>A0A8X6Y5V1</accession>
<name>A0A8X6Y5V1_9ARAC</name>
<reference evidence="2" key="1">
    <citation type="submission" date="2020-08" db="EMBL/GenBank/DDBJ databases">
        <title>Multicomponent nature underlies the extraordinary mechanical properties of spider dragline silk.</title>
        <authorList>
            <person name="Kono N."/>
            <person name="Nakamura H."/>
            <person name="Mori M."/>
            <person name="Yoshida Y."/>
            <person name="Ohtoshi R."/>
            <person name="Malay A.D."/>
            <person name="Moran D.A.P."/>
            <person name="Tomita M."/>
            <person name="Numata K."/>
            <person name="Arakawa K."/>
        </authorList>
    </citation>
    <scope>NUCLEOTIDE SEQUENCE</scope>
</reference>
<feature type="region of interest" description="Disordered" evidence="1">
    <location>
        <begin position="48"/>
        <end position="88"/>
    </location>
</feature>
<feature type="compositionally biased region" description="Basic and acidic residues" evidence="1">
    <location>
        <begin position="57"/>
        <end position="70"/>
    </location>
</feature>
<sequence length="131" mass="14821">MRQTRSPSTRSFFLTPGTRSKVDALLRLCRKKRDPFFLARVFGPPLSQTFTPPPELASKKQRTDEVKTTNKFDGLTIEDPPAVDDEDEVVYQPLPPRISTASKYRQPPPLTIDNISNTAAFLKKLQAMTNE</sequence>
<organism evidence="2 3">
    <name type="scientific">Trichonephila inaurata madagascariensis</name>
    <dbReference type="NCBI Taxonomy" id="2747483"/>
    <lineage>
        <taxon>Eukaryota</taxon>
        <taxon>Metazoa</taxon>
        <taxon>Ecdysozoa</taxon>
        <taxon>Arthropoda</taxon>
        <taxon>Chelicerata</taxon>
        <taxon>Arachnida</taxon>
        <taxon>Araneae</taxon>
        <taxon>Araneomorphae</taxon>
        <taxon>Entelegynae</taxon>
        <taxon>Araneoidea</taxon>
        <taxon>Nephilidae</taxon>
        <taxon>Trichonephila</taxon>
        <taxon>Trichonephila inaurata</taxon>
    </lineage>
</organism>
<dbReference type="AlphaFoldDB" id="A0A8X6Y5V1"/>
<evidence type="ECO:0000313" key="2">
    <source>
        <dbReference type="EMBL" id="GFY66233.1"/>
    </source>
</evidence>
<keyword evidence="3" id="KW-1185">Reference proteome</keyword>
<proteinExistence type="predicted"/>
<gene>
    <name evidence="2" type="ORF">TNIN_287781</name>
</gene>
<protein>
    <submittedName>
        <fullName evidence="2">Uncharacterized protein</fullName>
    </submittedName>
</protein>
<dbReference type="EMBL" id="BMAV01015913">
    <property type="protein sequence ID" value="GFY66233.1"/>
    <property type="molecule type" value="Genomic_DNA"/>
</dbReference>
<evidence type="ECO:0000256" key="1">
    <source>
        <dbReference type="SAM" id="MobiDB-lite"/>
    </source>
</evidence>
<evidence type="ECO:0000313" key="3">
    <source>
        <dbReference type="Proteomes" id="UP000886998"/>
    </source>
</evidence>
<dbReference type="Proteomes" id="UP000886998">
    <property type="component" value="Unassembled WGS sequence"/>
</dbReference>